<accession>A0ACC3SU75</accession>
<evidence type="ECO:0000313" key="2">
    <source>
        <dbReference type="Proteomes" id="UP001433508"/>
    </source>
</evidence>
<gene>
    <name evidence="1" type="ORF">V1525DRAFT_42335</name>
</gene>
<name>A0ACC3SU75_LIPKO</name>
<keyword evidence="2" id="KW-1185">Reference proteome</keyword>
<proteinExistence type="predicted"/>
<reference evidence="2" key="1">
    <citation type="journal article" date="2024" name="Front. Bioeng. Biotechnol.">
        <title>Genome-scale model development and genomic sequencing of the oleaginous clade Lipomyces.</title>
        <authorList>
            <person name="Czajka J.J."/>
            <person name="Han Y."/>
            <person name="Kim J."/>
            <person name="Mondo S.J."/>
            <person name="Hofstad B.A."/>
            <person name="Robles A."/>
            <person name="Haridas S."/>
            <person name="Riley R."/>
            <person name="LaButti K."/>
            <person name="Pangilinan J."/>
            <person name="Andreopoulos W."/>
            <person name="Lipzen A."/>
            <person name="Yan J."/>
            <person name="Wang M."/>
            <person name="Ng V."/>
            <person name="Grigoriev I.V."/>
            <person name="Spatafora J.W."/>
            <person name="Magnuson J.K."/>
            <person name="Baker S.E."/>
            <person name="Pomraning K.R."/>
        </authorList>
    </citation>
    <scope>NUCLEOTIDE SEQUENCE [LARGE SCALE GENOMIC DNA]</scope>
    <source>
        <strain evidence="2">CBS 7786</strain>
    </source>
</reference>
<protein>
    <submittedName>
        <fullName evidence="1">Uncharacterized protein</fullName>
    </submittedName>
</protein>
<comment type="caution">
    <text evidence="1">The sequence shown here is derived from an EMBL/GenBank/DDBJ whole genome shotgun (WGS) entry which is preliminary data.</text>
</comment>
<sequence>MQLQVMRGFNCRLSSLATTRRHSERPSEQYIRPLSKFKYVSWHVMKNVAYNVKLKWQGTLEGTTLGSTISGIGSRIRAEDDEDGAGEDQDNSEFIPQRQTDHQAGIIGTRLLEDDDRRDRLGRRARYNENIALEPQWPLLGASRQFQNDADGVLLAWKAVVYSPTEEEFWKAWDKLVEEFPQQERTYCYR</sequence>
<dbReference type="EMBL" id="MU971457">
    <property type="protein sequence ID" value="KAK9234659.1"/>
    <property type="molecule type" value="Genomic_DNA"/>
</dbReference>
<dbReference type="Proteomes" id="UP001433508">
    <property type="component" value="Unassembled WGS sequence"/>
</dbReference>
<organism evidence="1 2">
    <name type="scientific">Lipomyces kononenkoae</name>
    <name type="common">Yeast</name>
    <dbReference type="NCBI Taxonomy" id="34357"/>
    <lineage>
        <taxon>Eukaryota</taxon>
        <taxon>Fungi</taxon>
        <taxon>Dikarya</taxon>
        <taxon>Ascomycota</taxon>
        <taxon>Saccharomycotina</taxon>
        <taxon>Lipomycetes</taxon>
        <taxon>Lipomycetales</taxon>
        <taxon>Lipomycetaceae</taxon>
        <taxon>Lipomyces</taxon>
    </lineage>
</organism>
<evidence type="ECO:0000313" key="1">
    <source>
        <dbReference type="EMBL" id="KAK9234659.1"/>
    </source>
</evidence>